<evidence type="ECO:0000313" key="4">
    <source>
        <dbReference type="Proteomes" id="UP000245946"/>
    </source>
</evidence>
<name>A0A316ZD00_9BASI</name>
<dbReference type="OrthoDB" id="15595at2759"/>
<organism evidence="3 4">
    <name type="scientific">Tilletiopsis washingtonensis</name>
    <dbReference type="NCBI Taxonomy" id="58919"/>
    <lineage>
        <taxon>Eukaryota</taxon>
        <taxon>Fungi</taxon>
        <taxon>Dikarya</taxon>
        <taxon>Basidiomycota</taxon>
        <taxon>Ustilaginomycotina</taxon>
        <taxon>Exobasidiomycetes</taxon>
        <taxon>Entylomatales</taxon>
        <taxon>Entylomatales incertae sedis</taxon>
        <taxon>Tilletiopsis</taxon>
    </lineage>
</organism>
<gene>
    <name evidence="3" type="ORF">FA09DRAFT_296567</name>
</gene>
<reference evidence="3 4" key="1">
    <citation type="journal article" date="2018" name="Mol. Biol. Evol.">
        <title>Broad Genomic Sampling Reveals a Smut Pathogenic Ancestry of the Fungal Clade Ustilaginomycotina.</title>
        <authorList>
            <person name="Kijpornyongpan T."/>
            <person name="Mondo S.J."/>
            <person name="Barry K."/>
            <person name="Sandor L."/>
            <person name="Lee J."/>
            <person name="Lipzen A."/>
            <person name="Pangilinan J."/>
            <person name="LaButti K."/>
            <person name="Hainaut M."/>
            <person name="Henrissat B."/>
            <person name="Grigoriev I.V."/>
            <person name="Spatafora J.W."/>
            <person name="Aime M.C."/>
        </authorList>
    </citation>
    <scope>NUCLEOTIDE SEQUENCE [LARGE SCALE GENOMIC DNA]</scope>
    <source>
        <strain evidence="3 4">MCA 4186</strain>
    </source>
</reference>
<dbReference type="STRING" id="58919.A0A316ZD00"/>
<protein>
    <recommendedName>
        <fullName evidence="5">OPT-domain-containing protein</fullName>
    </recommendedName>
</protein>
<evidence type="ECO:0000313" key="3">
    <source>
        <dbReference type="EMBL" id="PWN98894.1"/>
    </source>
</evidence>
<dbReference type="InterPro" id="IPR018852">
    <property type="entry name" value="DUF2456"/>
</dbReference>
<feature type="region of interest" description="Disordered" evidence="1">
    <location>
        <begin position="257"/>
        <end position="294"/>
    </location>
</feature>
<keyword evidence="2" id="KW-1133">Transmembrane helix</keyword>
<proteinExistence type="predicted"/>
<dbReference type="PANTHER" id="PTHR28297:SF1">
    <property type="entry name" value="FUNGAL PROTEIN"/>
    <property type="match status" value="1"/>
</dbReference>
<dbReference type="AlphaFoldDB" id="A0A316ZD00"/>
<dbReference type="Proteomes" id="UP000245946">
    <property type="component" value="Unassembled WGS sequence"/>
</dbReference>
<sequence>MQSFGAALISGGINFGVAVACYRQQDGTRFWPFVPLTVAGDMGVTVVIQQIISMLITSALCHGDINGGPVAPLQAPWPPLLHLPSSPSPHGHLFGPLRASSPDGKPLALPMGRAAHSSAKGRWFFWALRAACTGSERDNWTAKGIGARARVQRILWTAVHGGALCVLSFWWYWPIAIAITAPLYGGRDLGRSWIPCVIKAIFGGVLALLTNPIMALMAMGAEYNVRMAPMPLSLFLSFSLQHGLTPFPSWRRCAAPTPITSPSSQRPTARHTTRRGAASSDWTPTLRCPRRHRR</sequence>
<keyword evidence="4" id="KW-1185">Reference proteome</keyword>
<feature type="transmembrane region" description="Helical" evidence="2">
    <location>
        <begin position="192"/>
        <end position="217"/>
    </location>
</feature>
<accession>A0A316ZD00</accession>
<feature type="compositionally biased region" description="Polar residues" evidence="1">
    <location>
        <begin position="258"/>
        <end position="267"/>
    </location>
</feature>
<keyword evidence="2" id="KW-0812">Transmembrane</keyword>
<evidence type="ECO:0000256" key="2">
    <source>
        <dbReference type="SAM" id="Phobius"/>
    </source>
</evidence>
<dbReference type="GeneID" id="37267718"/>
<dbReference type="EMBL" id="KZ819290">
    <property type="protein sequence ID" value="PWN98894.1"/>
    <property type="molecule type" value="Genomic_DNA"/>
</dbReference>
<dbReference type="Pfam" id="PF10445">
    <property type="entry name" value="DUF2456"/>
    <property type="match status" value="1"/>
</dbReference>
<feature type="transmembrane region" description="Helical" evidence="2">
    <location>
        <begin position="154"/>
        <end position="172"/>
    </location>
</feature>
<dbReference type="PANTHER" id="PTHR28297">
    <property type="entry name" value="FUNGAL PROTEIN"/>
    <property type="match status" value="1"/>
</dbReference>
<evidence type="ECO:0008006" key="5">
    <source>
        <dbReference type="Google" id="ProtNLM"/>
    </source>
</evidence>
<evidence type="ECO:0000256" key="1">
    <source>
        <dbReference type="SAM" id="MobiDB-lite"/>
    </source>
</evidence>
<keyword evidence="2" id="KW-0472">Membrane</keyword>
<dbReference type="RefSeq" id="XP_025599173.1">
    <property type="nucleotide sequence ID" value="XM_025740172.1"/>
</dbReference>